<evidence type="ECO:0000313" key="2">
    <source>
        <dbReference type="EMBL" id="KAJ9157686.1"/>
    </source>
</evidence>
<dbReference type="Gene3D" id="3.40.50.1820">
    <property type="entry name" value="alpha/beta hydrolase"/>
    <property type="match status" value="1"/>
</dbReference>
<comment type="caution">
    <text evidence="2">The sequence shown here is derived from an EMBL/GenBank/DDBJ whole genome shotgun (WGS) entry which is preliminary data.</text>
</comment>
<dbReference type="PANTHER" id="PTHR43798:SF33">
    <property type="entry name" value="HYDROLASE, PUTATIVE (AFU_ORTHOLOGUE AFUA_2G14860)-RELATED"/>
    <property type="match status" value="1"/>
</dbReference>
<reference evidence="2" key="1">
    <citation type="submission" date="2022-07" db="EMBL/GenBank/DDBJ databases">
        <title>Fungi with potential for degradation of polypropylene.</title>
        <authorList>
            <person name="Gostincar C."/>
        </authorList>
    </citation>
    <scope>NUCLEOTIDE SEQUENCE</scope>
    <source>
        <strain evidence="2">EXF-13308</strain>
    </source>
</reference>
<dbReference type="Proteomes" id="UP001174694">
    <property type="component" value="Unassembled WGS sequence"/>
</dbReference>
<accession>A0AA38VQU0</accession>
<dbReference type="InterPro" id="IPR029058">
    <property type="entry name" value="AB_hydrolase_fold"/>
</dbReference>
<evidence type="ECO:0000313" key="3">
    <source>
        <dbReference type="Proteomes" id="UP001174694"/>
    </source>
</evidence>
<dbReference type="EMBL" id="JANBVO010000001">
    <property type="protein sequence ID" value="KAJ9157686.1"/>
    <property type="molecule type" value="Genomic_DNA"/>
</dbReference>
<dbReference type="InterPro" id="IPR000073">
    <property type="entry name" value="AB_hydrolase_1"/>
</dbReference>
<dbReference type="SUPFAM" id="SSF53474">
    <property type="entry name" value="alpha/beta-Hydrolases"/>
    <property type="match status" value="1"/>
</dbReference>
<keyword evidence="3" id="KW-1185">Reference proteome</keyword>
<dbReference type="PANTHER" id="PTHR43798">
    <property type="entry name" value="MONOACYLGLYCEROL LIPASE"/>
    <property type="match status" value="1"/>
</dbReference>
<sequence length="293" mass="30854">MATSNASTLTLSDGRVLSYTLASTPEKGPLILLSNSLCADQTSWDLVAATLAANGFRALRYDQPGHGGSSAPANLASTTFETLADDVYALLRHVSLSDGSSTVSACGVSMGAATLVYFVAKYPGVLDKVVICDTISSSPARVGAPDVFGPRVAAARQASSMEQVLEGTRERWFGRKWIEANPGEAARMRTLMASATLDGFETCCAALRDPGFDLKPLLGKVGAGCGGALLIVGEKDADLPVKMEEMRKGIEEGFRAAGKENKVALKVIKDAGHVCYIDGFEDFTKELLSFLSS</sequence>
<dbReference type="AlphaFoldDB" id="A0AA38VQU0"/>
<evidence type="ECO:0000259" key="1">
    <source>
        <dbReference type="Pfam" id="PF12697"/>
    </source>
</evidence>
<dbReference type="GO" id="GO:0016020">
    <property type="term" value="C:membrane"/>
    <property type="evidence" value="ECO:0007669"/>
    <property type="project" value="TreeGrafter"/>
</dbReference>
<dbReference type="InterPro" id="IPR050266">
    <property type="entry name" value="AB_hydrolase_sf"/>
</dbReference>
<organism evidence="2 3">
    <name type="scientific">Pleurostoma richardsiae</name>
    <dbReference type="NCBI Taxonomy" id="41990"/>
    <lineage>
        <taxon>Eukaryota</taxon>
        <taxon>Fungi</taxon>
        <taxon>Dikarya</taxon>
        <taxon>Ascomycota</taxon>
        <taxon>Pezizomycotina</taxon>
        <taxon>Sordariomycetes</taxon>
        <taxon>Sordariomycetidae</taxon>
        <taxon>Calosphaeriales</taxon>
        <taxon>Pleurostomataceae</taxon>
        <taxon>Pleurostoma</taxon>
    </lineage>
</organism>
<proteinExistence type="predicted"/>
<protein>
    <submittedName>
        <fullName evidence="2">Alpha/beta-hydrolase</fullName>
    </submittedName>
</protein>
<dbReference type="PRINTS" id="PR00111">
    <property type="entry name" value="ABHYDROLASE"/>
</dbReference>
<gene>
    <name evidence="2" type="ORF">NKR23_g316</name>
</gene>
<feature type="domain" description="AB hydrolase-1" evidence="1">
    <location>
        <begin position="38"/>
        <end position="278"/>
    </location>
</feature>
<name>A0AA38VQU0_9PEZI</name>
<dbReference type="Pfam" id="PF12697">
    <property type="entry name" value="Abhydrolase_6"/>
    <property type="match status" value="1"/>
</dbReference>